<sequence length="600" mass="64676">MNSLSIIEEAFPRGLLRHELFIGVLSSVSAQAVRFNLNDAGSPSGAHFLGGRYGKGEVGEFVLIEGQITLLLGRVVEIHLPESDRLSVDAVHSRVLDLNAVGTIQLLGSVAMDTLHVAAGVESYPRLGDRVYAAPHNFVADLPSLMEPEGSPASKVLLKLGSIDVALESTVSIRPEKLFGRHCAILGTTGGGKSWTTARIIEECIKYKSKIILLDATGEYRGFSGEFVTHFHLGSPVNKAVNSLSCALPPTCFVESDFIALFEPAGKVQGPKMRAAMRSLRMAKLVPAIAQNGIIRKVDQAKGPVIAAEKQPGVAAKLDDPSQEFDVNKLISQIEQECVYPDGFGAVRGTKDITKWGGDSGEVSYCLSLMSRISAVLTSPSFSCVFDSVEPALTGAIADFVTSEKRLLRICLSGVAYEFKAREIVANVIGRHLLNMARGGSFHTSPMVVVVDEAHNFLGRQIGGEDAVARLDAFELIAKEGRKFGLNICLTTQRPRDITEGVLSQMGTLVVHRLTNDQDRAVVERACGEIDRSASSFLPNLKPGEAAIIGADFPIPLTIQIFSPKAKPQSDGPNYQSCWQNDPPKQPSSLSELMVYPKKQ</sequence>
<dbReference type="SUPFAM" id="SSF52540">
    <property type="entry name" value="P-loop containing nucleoside triphosphate hydrolases"/>
    <property type="match status" value="1"/>
</dbReference>
<gene>
    <name evidence="3" type="ordered locus">Clim_2465</name>
</gene>
<dbReference type="Gene3D" id="3.40.50.300">
    <property type="entry name" value="P-loop containing nucleotide triphosphate hydrolases"/>
    <property type="match status" value="2"/>
</dbReference>
<dbReference type="EMBL" id="CP001097">
    <property type="protein sequence ID" value="ACD91485.1"/>
    <property type="molecule type" value="Genomic_DNA"/>
</dbReference>
<name>B3EIH3_CHLL2</name>
<proteinExistence type="predicted"/>
<feature type="domain" description="Helicase HerA central" evidence="2">
    <location>
        <begin position="168"/>
        <end position="264"/>
    </location>
</feature>
<dbReference type="OrthoDB" id="9806951at2"/>
<dbReference type="KEGG" id="cli:Clim_2465"/>
<dbReference type="RefSeq" id="WP_012467349.1">
    <property type="nucleotide sequence ID" value="NC_010803.1"/>
</dbReference>
<feature type="region of interest" description="Disordered" evidence="1">
    <location>
        <begin position="565"/>
        <end position="600"/>
    </location>
</feature>
<protein>
    <recommendedName>
        <fullName evidence="2">Helicase HerA central domain-containing protein</fullName>
    </recommendedName>
</protein>
<dbReference type="PANTHER" id="PTHR42957">
    <property type="entry name" value="HELICASE MJ1565-RELATED"/>
    <property type="match status" value="1"/>
</dbReference>
<dbReference type="InterPro" id="IPR027417">
    <property type="entry name" value="P-loop_NTPase"/>
</dbReference>
<evidence type="ECO:0000259" key="2">
    <source>
        <dbReference type="Pfam" id="PF01935"/>
    </source>
</evidence>
<dbReference type="HOGENOM" id="CLU_023842_1_1_10"/>
<dbReference type="STRING" id="290315.Clim_2465"/>
<dbReference type="Proteomes" id="UP000008841">
    <property type="component" value="Chromosome"/>
</dbReference>
<dbReference type="PANTHER" id="PTHR42957:SF1">
    <property type="entry name" value="HELICASE MJ1565-RELATED"/>
    <property type="match status" value="1"/>
</dbReference>
<feature type="compositionally biased region" description="Polar residues" evidence="1">
    <location>
        <begin position="571"/>
        <end position="580"/>
    </location>
</feature>
<reference evidence="3 4" key="1">
    <citation type="submission" date="2008-05" db="EMBL/GenBank/DDBJ databases">
        <title>Complete sequence of Chlorobium limicola DSM 245.</title>
        <authorList>
            <consortium name="US DOE Joint Genome Institute"/>
            <person name="Lucas S."/>
            <person name="Copeland A."/>
            <person name="Lapidus A."/>
            <person name="Glavina del Rio T."/>
            <person name="Dalin E."/>
            <person name="Tice H."/>
            <person name="Bruce D."/>
            <person name="Goodwin L."/>
            <person name="Pitluck S."/>
            <person name="Schmutz J."/>
            <person name="Larimer F."/>
            <person name="Land M."/>
            <person name="Hauser L."/>
            <person name="Kyrpides N."/>
            <person name="Ovchinnikova G."/>
            <person name="Zhao F."/>
            <person name="Li T."/>
            <person name="Liu Z."/>
            <person name="Overmann J."/>
            <person name="Bryant D.A."/>
            <person name="Richardson P."/>
        </authorList>
    </citation>
    <scope>NUCLEOTIDE SEQUENCE [LARGE SCALE GENOMIC DNA]</scope>
    <source>
        <strain evidence="4">DSM 245 / NBRC 103803 / 6330</strain>
    </source>
</reference>
<evidence type="ECO:0000313" key="4">
    <source>
        <dbReference type="Proteomes" id="UP000008841"/>
    </source>
</evidence>
<dbReference type="AlphaFoldDB" id="B3EIH3"/>
<accession>B3EIH3</accession>
<evidence type="ECO:0000256" key="1">
    <source>
        <dbReference type="SAM" id="MobiDB-lite"/>
    </source>
</evidence>
<dbReference type="eggNOG" id="COG0433">
    <property type="taxonomic scope" value="Bacteria"/>
</dbReference>
<dbReference type="InterPro" id="IPR002789">
    <property type="entry name" value="HerA_central"/>
</dbReference>
<evidence type="ECO:0000313" key="3">
    <source>
        <dbReference type="EMBL" id="ACD91485.1"/>
    </source>
</evidence>
<dbReference type="Pfam" id="PF01935">
    <property type="entry name" value="DUF87"/>
    <property type="match status" value="1"/>
</dbReference>
<organism evidence="3 4">
    <name type="scientific">Chlorobium limicola (strain DSM 245 / NBRC 103803 / 6330)</name>
    <dbReference type="NCBI Taxonomy" id="290315"/>
    <lineage>
        <taxon>Bacteria</taxon>
        <taxon>Pseudomonadati</taxon>
        <taxon>Chlorobiota</taxon>
        <taxon>Chlorobiia</taxon>
        <taxon>Chlorobiales</taxon>
        <taxon>Chlorobiaceae</taxon>
        <taxon>Chlorobium/Pelodictyon group</taxon>
        <taxon>Chlorobium</taxon>
    </lineage>
</organism>
<dbReference type="InterPro" id="IPR008571">
    <property type="entry name" value="HerA-like"/>
</dbReference>